<keyword evidence="7" id="KW-1185">Reference proteome</keyword>
<keyword evidence="2 4" id="KW-0238">DNA-binding</keyword>
<comment type="caution">
    <text evidence="6">The sequence shown here is derived from an EMBL/GenBank/DDBJ whole genome shotgun (WGS) entry which is preliminary data.</text>
</comment>
<dbReference type="InterPro" id="IPR036271">
    <property type="entry name" value="Tet_transcr_reg_TetR-rel_C_sf"/>
</dbReference>
<gene>
    <name evidence="6" type="ORF">FQV27_15065</name>
</gene>
<organism evidence="6 7">
    <name type="scientific">Paracoccus aurantiacus</name>
    <dbReference type="NCBI Taxonomy" id="2599412"/>
    <lineage>
        <taxon>Bacteria</taxon>
        <taxon>Pseudomonadati</taxon>
        <taxon>Pseudomonadota</taxon>
        <taxon>Alphaproteobacteria</taxon>
        <taxon>Rhodobacterales</taxon>
        <taxon>Paracoccaceae</taxon>
        <taxon>Paracoccus</taxon>
    </lineage>
</organism>
<dbReference type="PROSITE" id="PS01081">
    <property type="entry name" value="HTH_TETR_1"/>
    <property type="match status" value="1"/>
</dbReference>
<accession>A0A5C6RYS3</accession>
<dbReference type="PANTHER" id="PTHR47506">
    <property type="entry name" value="TRANSCRIPTIONAL REGULATORY PROTEIN"/>
    <property type="match status" value="1"/>
</dbReference>
<dbReference type="OrthoDB" id="9808189at2"/>
<evidence type="ECO:0000313" key="6">
    <source>
        <dbReference type="EMBL" id="TXB67421.1"/>
    </source>
</evidence>
<name>A0A5C6RYS3_9RHOB</name>
<keyword evidence="3" id="KW-0804">Transcription</keyword>
<dbReference type="InterPro" id="IPR009057">
    <property type="entry name" value="Homeodomain-like_sf"/>
</dbReference>
<proteinExistence type="predicted"/>
<evidence type="ECO:0000256" key="3">
    <source>
        <dbReference type="ARBA" id="ARBA00023163"/>
    </source>
</evidence>
<sequence length="197" mass="21848">MAFIRSSPQERRAARRRHVLQSARLGFQENGFHATSMDDIIRASGLSAGAVYGYFKGKDELILAAADASMMELREEIAPLLRNPVQSPGDFLKRVKKAIDSVSDRGPIDLRRMAVLGWAEAQCNEALRQRLSSHYGDLLARMTDIVEACQERRIETNADAIETGKLMLSVLFGTFAQASIWADEADTSIFSALEDNI</sequence>
<dbReference type="PRINTS" id="PR00455">
    <property type="entry name" value="HTHTETR"/>
</dbReference>
<dbReference type="Pfam" id="PF00440">
    <property type="entry name" value="TetR_N"/>
    <property type="match status" value="1"/>
</dbReference>
<protein>
    <submittedName>
        <fullName evidence="6">TetR/AcrR family transcriptional regulator</fullName>
    </submittedName>
</protein>
<evidence type="ECO:0000256" key="2">
    <source>
        <dbReference type="ARBA" id="ARBA00023125"/>
    </source>
</evidence>
<dbReference type="GO" id="GO:0003677">
    <property type="term" value="F:DNA binding"/>
    <property type="evidence" value="ECO:0007669"/>
    <property type="project" value="UniProtKB-UniRule"/>
</dbReference>
<dbReference type="PANTHER" id="PTHR47506:SF1">
    <property type="entry name" value="HTH-TYPE TRANSCRIPTIONAL REGULATOR YJDC"/>
    <property type="match status" value="1"/>
</dbReference>
<dbReference type="Gene3D" id="1.10.357.10">
    <property type="entry name" value="Tetracycline Repressor, domain 2"/>
    <property type="match status" value="1"/>
</dbReference>
<dbReference type="PROSITE" id="PS50977">
    <property type="entry name" value="HTH_TETR_2"/>
    <property type="match status" value="1"/>
</dbReference>
<evidence type="ECO:0000259" key="5">
    <source>
        <dbReference type="PROSITE" id="PS50977"/>
    </source>
</evidence>
<evidence type="ECO:0000256" key="4">
    <source>
        <dbReference type="PROSITE-ProRule" id="PRU00335"/>
    </source>
</evidence>
<dbReference type="EMBL" id="VOPL01000007">
    <property type="protein sequence ID" value="TXB67421.1"/>
    <property type="molecule type" value="Genomic_DNA"/>
</dbReference>
<dbReference type="SUPFAM" id="SSF48498">
    <property type="entry name" value="Tetracyclin repressor-like, C-terminal domain"/>
    <property type="match status" value="1"/>
</dbReference>
<dbReference type="InterPro" id="IPR001647">
    <property type="entry name" value="HTH_TetR"/>
</dbReference>
<evidence type="ECO:0000313" key="7">
    <source>
        <dbReference type="Proteomes" id="UP000321562"/>
    </source>
</evidence>
<dbReference type="Proteomes" id="UP000321562">
    <property type="component" value="Unassembled WGS sequence"/>
</dbReference>
<dbReference type="SUPFAM" id="SSF46689">
    <property type="entry name" value="Homeodomain-like"/>
    <property type="match status" value="1"/>
</dbReference>
<keyword evidence="1" id="KW-0805">Transcription regulation</keyword>
<dbReference type="InterPro" id="IPR023772">
    <property type="entry name" value="DNA-bd_HTH_TetR-type_CS"/>
</dbReference>
<feature type="domain" description="HTH tetR-type" evidence="5">
    <location>
        <begin position="13"/>
        <end position="73"/>
    </location>
</feature>
<dbReference type="AlphaFoldDB" id="A0A5C6RYS3"/>
<feature type="DNA-binding region" description="H-T-H motif" evidence="4">
    <location>
        <begin position="36"/>
        <end position="55"/>
    </location>
</feature>
<reference evidence="6 7" key="1">
    <citation type="submission" date="2019-08" db="EMBL/GenBank/DDBJ databases">
        <authorList>
            <person name="Ye J."/>
        </authorList>
    </citation>
    <scope>NUCLEOTIDE SEQUENCE [LARGE SCALE GENOMIC DNA]</scope>
    <source>
        <strain evidence="6 7">TK008</strain>
    </source>
</reference>
<evidence type="ECO:0000256" key="1">
    <source>
        <dbReference type="ARBA" id="ARBA00023015"/>
    </source>
</evidence>